<comment type="caution">
    <text evidence="1">The sequence shown here is derived from an EMBL/GenBank/DDBJ whole genome shotgun (WGS) entry which is preliminary data.</text>
</comment>
<reference evidence="1" key="1">
    <citation type="journal article" date="2015" name="Nature">
        <title>Complex archaea that bridge the gap between prokaryotes and eukaryotes.</title>
        <authorList>
            <person name="Spang A."/>
            <person name="Saw J.H."/>
            <person name="Jorgensen S.L."/>
            <person name="Zaremba-Niedzwiedzka K."/>
            <person name="Martijn J."/>
            <person name="Lind A.E."/>
            <person name="van Eijk R."/>
            <person name="Schleper C."/>
            <person name="Guy L."/>
            <person name="Ettema T.J."/>
        </authorList>
    </citation>
    <scope>NUCLEOTIDE SEQUENCE</scope>
</reference>
<proteinExistence type="predicted"/>
<protein>
    <submittedName>
        <fullName evidence="1">Uncharacterized protein</fullName>
    </submittedName>
</protein>
<sequence length="141" mass="16378">MSLKGVWKSQAEYIETEYGAEKLKRGRWRILQYHNRFTTHGLWHQCEKTEWDMYLCEYRADIGSDFSINGTRKIKPNWHCENCFAVPPASIVAVWCLLEPDNTSLEVSEVLELRRRVEEDDPPGTFGPWSGGVLLPLGRAY</sequence>
<dbReference type="EMBL" id="LAZR01000095">
    <property type="protein sequence ID" value="KKN92463.1"/>
    <property type="molecule type" value="Genomic_DNA"/>
</dbReference>
<gene>
    <name evidence="1" type="ORF">LCGC14_0209540</name>
</gene>
<accession>A0A0F9XK61</accession>
<evidence type="ECO:0000313" key="1">
    <source>
        <dbReference type="EMBL" id="KKN92463.1"/>
    </source>
</evidence>
<dbReference type="AlphaFoldDB" id="A0A0F9XK61"/>
<name>A0A0F9XK61_9ZZZZ</name>
<organism evidence="1">
    <name type="scientific">marine sediment metagenome</name>
    <dbReference type="NCBI Taxonomy" id="412755"/>
    <lineage>
        <taxon>unclassified sequences</taxon>
        <taxon>metagenomes</taxon>
        <taxon>ecological metagenomes</taxon>
    </lineage>
</organism>